<accession>A0A0G4PMM5</accession>
<gene>
    <name evidence="1" type="ORF">PCAMFM013_S022g000073</name>
</gene>
<dbReference type="Proteomes" id="UP000053732">
    <property type="component" value="Unassembled WGS sequence"/>
</dbReference>
<keyword evidence="2" id="KW-1185">Reference proteome</keyword>
<proteinExistence type="predicted"/>
<reference evidence="1 2" key="1">
    <citation type="journal article" date="2014" name="Nat. Commun.">
        <title>Multiple recent horizontal transfers of a large genomic region in cheese making fungi.</title>
        <authorList>
            <person name="Cheeseman K."/>
            <person name="Ropars J."/>
            <person name="Renault P."/>
            <person name="Dupont J."/>
            <person name="Gouzy J."/>
            <person name="Branca A."/>
            <person name="Abraham A.L."/>
            <person name="Ceppi M."/>
            <person name="Conseiller E."/>
            <person name="Debuchy R."/>
            <person name="Malagnac F."/>
            <person name="Goarin A."/>
            <person name="Silar P."/>
            <person name="Lacoste S."/>
            <person name="Sallet E."/>
            <person name="Bensimon A."/>
            <person name="Giraud T."/>
            <person name="Brygoo Y."/>
        </authorList>
    </citation>
    <scope>NUCLEOTIDE SEQUENCE [LARGE SCALE GENOMIC DNA]</scope>
    <source>
        <strain evidence="2">FM 013</strain>
    </source>
</reference>
<name>A0A0G4PMM5_PENC3</name>
<evidence type="ECO:0000313" key="1">
    <source>
        <dbReference type="EMBL" id="CRL27393.1"/>
    </source>
</evidence>
<protein>
    <submittedName>
        <fullName evidence="1">Str. FM013</fullName>
    </submittedName>
</protein>
<evidence type="ECO:0000313" key="2">
    <source>
        <dbReference type="Proteomes" id="UP000053732"/>
    </source>
</evidence>
<dbReference type="EMBL" id="HG793155">
    <property type="protein sequence ID" value="CRL27393.1"/>
    <property type="molecule type" value="Genomic_DNA"/>
</dbReference>
<dbReference type="AlphaFoldDB" id="A0A0G4PMM5"/>
<sequence length="155" mass="18146">MQTMITRRKATNSNLQMVQLSKLSAHTRFPYGGECYVVKSAEKIRLEEEQQQLQESNDWLILSDVGEPVGYKTLGSSLIEYLFHPIYKKLLAFKWIGPDPLSISTQASDLFFYMLAFTFSNKVHWVEFRLVRFDRKSSESIREHLFFLPRVETVT</sequence>
<organism evidence="1 2">
    <name type="scientific">Penicillium camemberti (strain FM 013)</name>
    <dbReference type="NCBI Taxonomy" id="1429867"/>
    <lineage>
        <taxon>Eukaryota</taxon>
        <taxon>Fungi</taxon>
        <taxon>Dikarya</taxon>
        <taxon>Ascomycota</taxon>
        <taxon>Pezizomycotina</taxon>
        <taxon>Eurotiomycetes</taxon>
        <taxon>Eurotiomycetidae</taxon>
        <taxon>Eurotiales</taxon>
        <taxon>Aspergillaceae</taxon>
        <taxon>Penicillium</taxon>
    </lineage>
</organism>